<dbReference type="RefSeq" id="WP_160647790.1">
    <property type="nucleotide sequence ID" value="NZ_SIJB01000049.1"/>
</dbReference>
<sequence length="63" mass="7545">MAKRPFSIRVEESVVNQYRALSTVLNKKQEEILSELIFIKVNQLNEDQRHAYEALIKLWRKDN</sequence>
<evidence type="ECO:0000313" key="2">
    <source>
        <dbReference type="Proteomes" id="UP000448943"/>
    </source>
</evidence>
<reference evidence="1 2" key="1">
    <citation type="submission" date="2019-01" db="EMBL/GenBank/DDBJ databases">
        <title>Chengkuizengella sp. nov., isolated from deep-sea sediment of East Pacific Ocean.</title>
        <authorList>
            <person name="Yang J."/>
            <person name="Lai Q."/>
            <person name="Shao Z."/>
        </authorList>
    </citation>
    <scope>NUCLEOTIDE SEQUENCE [LARGE SCALE GENOMIC DNA]</scope>
    <source>
        <strain evidence="1 2">YPA3-1-1</strain>
    </source>
</reference>
<evidence type="ECO:0000313" key="1">
    <source>
        <dbReference type="EMBL" id="NBI30974.1"/>
    </source>
</evidence>
<keyword evidence="2" id="KW-1185">Reference proteome</keyword>
<accession>A0A6N9Q8P5</accession>
<proteinExistence type="predicted"/>
<comment type="caution">
    <text evidence="1">The sequence shown here is derived from an EMBL/GenBank/DDBJ whole genome shotgun (WGS) entry which is preliminary data.</text>
</comment>
<dbReference type="Proteomes" id="UP000448943">
    <property type="component" value="Unassembled WGS sequence"/>
</dbReference>
<name>A0A6N9Q8P5_9BACL</name>
<organism evidence="1 2">
    <name type="scientific">Chengkuizengella marina</name>
    <dbReference type="NCBI Taxonomy" id="2507566"/>
    <lineage>
        <taxon>Bacteria</taxon>
        <taxon>Bacillati</taxon>
        <taxon>Bacillota</taxon>
        <taxon>Bacilli</taxon>
        <taxon>Bacillales</taxon>
        <taxon>Paenibacillaceae</taxon>
        <taxon>Chengkuizengella</taxon>
    </lineage>
</organism>
<dbReference type="EMBL" id="SIJB01000049">
    <property type="protein sequence ID" value="NBI30974.1"/>
    <property type="molecule type" value="Genomic_DNA"/>
</dbReference>
<dbReference type="OrthoDB" id="2938933at2"/>
<gene>
    <name evidence="1" type="ORF">ERL59_18650</name>
</gene>
<protein>
    <submittedName>
        <fullName evidence="1">Uncharacterized protein</fullName>
    </submittedName>
</protein>
<dbReference type="AlphaFoldDB" id="A0A6N9Q8P5"/>